<evidence type="ECO:0000256" key="1">
    <source>
        <dbReference type="SAM" id="MobiDB-lite"/>
    </source>
</evidence>
<dbReference type="AlphaFoldDB" id="A0A1Z4JI75"/>
<name>A0A1Z4JI75_LEPBY</name>
<gene>
    <name evidence="3" type="ORF">NIES2135_32040</name>
</gene>
<feature type="region of interest" description="Disordered" evidence="1">
    <location>
        <begin position="117"/>
        <end position="139"/>
    </location>
</feature>
<evidence type="ECO:0000313" key="4">
    <source>
        <dbReference type="Proteomes" id="UP000217895"/>
    </source>
</evidence>
<dbReference type="EMBL" id="AP018203">
    <property type="protein sequence ID" value="BAY56373.1"/>
    <property type="molecule type" value="Genomic_DNA"/>
</dbReference>
<feature type="compositionally biased region" description="Basic and acidic residues" evidence="1">
    <location>
        <begin position="124"/>
        <end position="133"/>
    </location>
</feature>
<protein>
    <recommendedName>
        <fullName evidence="2">Na+-translocating membrane potential-generating system MpsC domain-containing protein</fullName>
    </recommendedName>
</protein>
<dbReference type="Pfam" id="PF10057">
    <property type="entry name" value="MpsC"/>
    <property type="match status" value="1"/>
</dbReference>
<keyword evidence="4" id="KW-1185">Reference proteome</keyword>
<feature type="domain" description="Na+-translocating membrane potential-generating system MpsC" evidence="2">
    <location>
        <begin position="8"/>
        <end position="116"/>
    </location>
</feature>
<accession>A0A1Z4JI75</accession>
<organism evidence="3 4">
    <name type="scientific">Leptolyngbya boryana NIES-2135</name>
    <dbReference type="NCBI Taxonomy" id="1973484"/>
    <lineage>
        <taxon>Bacteria</taxon>
        <taxon>Bacillati</taxon>
        <taxon>Cyanobacteriota</taxon>
        <taxon>Cyanophyceae</taxon>
        <taxon>Leptolyngbyales</taxon>
        <taxon>Leptolyngbyaceae</taxon>
        <taxon>Leptolyngbya group</taxon>
        <taxon>Leptolyngbya</taxon>
    </lineage>
</organism>
<reference evidence="3 4" key="1">
    <citation type="submission" date="2017-06" db="EMBL/GenBank/DDBJ databases">
        <title>Genome sequencing of cyanobaciteial culture collection at National Institute for Environmental Studies (NIES).</title>
        <authorList>
            <person name="Hirose Y."/>
            <person name="Shimura Y."/>
            <person name="Fujisawa T."/>
            <person name="Nakamura Y."/>
            <person name="Kawachi M."/>
        </authorList>
    </citation>
    <scope>NUCLEOTIDE SEQUENCE [LARGE SCALE GENOMIC DNA]</scope>
    <source>
        <strain evidence="3 4">NIES-2135</strain>
    </source>
</reference>
<dbReference type="InterPro" id="IPR018745">
    <property type="entry name" value="MpsC"/>
</dbReference>
<evidence type="ECO:0000259" key="2">
    <source>
        <dbReference type="Pfam" id="PF10057"/>
    </source>
</evidence>
<evidence type="ECO:0000313" key="3">
    <source>
        <dbReference type="EMBL" id="BAY56373.1"/>
    </source>
</evidence>
<proteinExistence type="predicted"/>
<dbReference type="Proteomes" id="UP000217895">
    <property type="component" value="Chromosome"/>
</dbReference>
<sequence length="139" mass="15538">MNSSALPTRGQLERTLSQRVQAFYRTQLGHQPSRVQCYIADGKITIVLEDSITKPEQLLMENGQEQLAEKVRSDLDKALHPQLSTMIQEIVGIKVVDIFSDATFDTGRSGTIVVLEEAPQLRESQPKRSREENAGVSDE</sequence>